<dbReference type="AlphaFoldDB" id="A0A9D5B9X8"/>
<evidence type="ECO:0000313" key="3">
    <source>
        <dbReference type="Proteomes" id="UP001058974"/>
    </source>
</evidence>
<dbReference type="Gramene" id="Psat02G0490000-T1">
    <property type="protein sequence ID" value="KAI5439298.1"/>
    <property type="gene ID" value="KIW84_024900"/>
</dbReference>
<protein>
    <submittedName>
        <fullName evidence="2">Uncharacterized protein</fullName>
    </submittedName>
</protein>
<reference evidence="2 3" key="1">
    <citation type="journal article" date="2022" name="Nat. Genet.">
        <title>Improved pea reference genome and pan-genome highlight genomic features and evolutionary characteristics.</title>
        <authorList>
            <person name="Yang T."/>
            <person name="Liu R."/>
            <person name="Luo Y."/>
            <person name="Hu S."/>
            <person name="Wang D."/>
            <person name="Wang C."/>
            <person name="Pandey M.K."/>
            <person name="Ge S."/>
            <person name="Xu Q."/>
            <person name="Li N."/>
            <person name="Li G."/>
            <person name="Huang Y."/>
            <person name="Saxena R.K."/>
            <person name="Ji Y."/>
            <person name="Li M."/>
            <person name="Yan X."/>
            <person name="He Y."/>
            <person name="Liu Y."/>
            <person name="Wang X."/>
            <person name="Xiang C."/>
            <person name="Varshney R.K."/>
            <person name="Ding H."/>
            <person name="Gao S."/>
            <person name="Zong X."/>
        </authorList>
    </citation>
    <scope>NUCLEOTIDE SEQUENCE [LARGE SCALE GENOMIC DNA]</scope>
    <source>
        <strain evidence="2 3">cv. Zhongwan 6</strain>
    </source>
</reference>
<keyword evidence="3" id="KW-1185">Reference proteome</keyword>
<dbReference type="EMBL" id="JAMSHJ010000002">
    <property type="protein sequence ID" value="KAI5439298.1"/>
    <property type="molecule type" value="Genomic_DNA"/>
</dbReference>
<evidence type="ECO:0000256" key="1">
    <source>
        <dbReference type="SAM" id="Coils"/>
    </source>
</evidence>
<evidence type="ECO:0000313" key="2">
    <source>
        <dbReference type="EMBL" id="KAI5439298.1"/>
    </source>
</evidence>
<accession>A0A9D5B9X8</accession>
<dbReference type="Proteomes" id="UP001058974">
    <property type="component" value="Chromosome 2"/>
</dbReference>
<sequence length="161" mass="18443">MEFSYVNVTAKIKLQDLIENHRQPSSEAFESVLGKQKPWILCCHGRTSTPNLLKRNKEIAKLKREHVAEVRQFNDKIQEMEEKCHQDKEETDRKIQLLLNTVLNRNTSELDIEALAALIAAPAVDANSVLRSSTSKHAPNNDQVINDDINEDFQSFENEET</sequence>
<name>A0A9D5B9X8_PEA</name>
<feature type="coiled-coil region" evidence="1">
    <location>
        <begin position="63"/>
        <end position="90"/>
    </location>
</feature>
<proteinExistence type="predicted"/>
<organism evidence="2 3">
    <name type="scientific">Pisum sativum</name>
    <name type="common">Garden pea</name>
    <name type="synonym">Lathyrus oleraceus</name>
    <dbReference type="NCBI Taxonomy" id="3888"/>
    <lineage>
        <taxon>Eukaryota</taxon>
        <taxon>Viridiplantae</taxon>
        <taxon>Streptophyta</taxon>
        <taxon>Embryophyta</taxon>
        <taxon>Tracheophyta</taxon>
        <taxon>Spermatophyta</taxon>
        <taxon>Magnoliopsida</taxon>
        <taxon>eudicotyledons</taxon>
        <taxon>Gunneridae</taxon>
        <taxon>Pentapetalae</taxon>
        <taxon>rosids</taxon>
        <taxon>fabids</taxon>
        <taxon>Fabales</taxon>
        <taxon>Fabaceae</taxon>
        <taxon>Papilionoideae</taxon>
        <taxon>50 kb inversion clade</taxon>
        <taxon>NPAAA clade</taxon>
        <taxon>Hologalegina</taxon>
        <taxon>IRL clade</taxon>
        <taxon>Fabeae</taxon>
        <taxon>Lathyrus</taxon>
    </lineage>
</organism>
<comment type="caution">
    <text evidence="2">The sequence shown here is derived from an EMBL/GenBank/DDBJ whole genome shotgun (WGS) entry which is preliminary data.</text>
</comment>
<keyword evidence="1" id="KW-0175">Coiled coil</keyword>
<gene>
    <name evidence="2" type="ORF">KIW84_024900</name>
</gene>